<accession>A0A813KTQ5</accession>
<name>A0A813KTQ5_POLGL</name>
<comment type="caution">
    <text evidence="1">The sequence shown here is derived from an EMBL/GenBank/DDBJ whole genome shotgun (WGS) entry which is preliminary data.</text>
</comment>
<dbReference type="AlphaFoldDB" id="A0A813KTQ5"/>
<evidence type="ECO:0000313" key="2">
    <source>
        <dbReference type="Proteomes" id="UP000626109"/>
    </source>
</evidence>
<proteinExistence type="predicted"/>
<evidence type="ECO:0000313" key="1">
    <source>
        <dbReference type="EMBL" id="CAE8709187.1"/>
    </source>
</evidence>
<sequence length="113" mass="12280">MFVFSTKTSLPAGVMPDFDPDILLHSDTGSQEHANCRKLIADMLPALAEDGSSGDEHFRVPTGVEASSAAISGAAMGGLKRKVFETVGYNLFDWLFEVNVENEFAELFEYDGT</sequence>
<protein>
    <submittedName>
        <fullName evidence="1">Uncharacterized protein</fullName>
    </submittedName>
</protein>
<gene>
    <name evidence="1" type="ORF">PGLA2088_LOCUS35319</name>
</gene>
<dbReference type="Proteomes" id="UP000626109">
    <property type="component" value="Unassembled WGS sequence"/>
</dbReference>
<reference evidence="1" key="1">
    <citation type="submission" date="2021-02" db="EMBL/GenBank/DDBJ databases">
        <authorList>
            <person name="Dougan E. K."/>
            <person name="Rhodes N."/>
            <person name="Thang M."/>
            <person name="Chan C."/>
        </authorList>
    </citation>
    <scope>NUCLEOTIDE SEQUENCE</scope>
</reference>
<dbReference type="EMBL" id="CAJNNW010031813">
    <property type="protein sequence ID" value="CAE8709187.1"/>
    <property type="molecule type" value="Genomic_DNA"/>
</dbReference>
<organism evidence="1 2">
    <name type="scientific">Polarella glacialis</name>
    <name type="common">Dinoflagellate</name>
    <dbReference type="NCBI Taxonomy" id="89957"/>
    <lineage>
        <taxon>Eukaryota</taxon>
        <taxon>Sar</taxon>
        <taxon>Alveolata</taxon>
        <taxon>Dinophyceae</taxon>
        <taxon>Suessiales</taxon>
        <taxon>Suessiaceae</taxon>
        <taxon>Polarella</taxon>
    </lineage>
</organism>